<dbReference type="Proteomes" id="UP000651977">
    <property type="component" value="Unassembled WGS sequence"/>
</dbReference>
<dbReference type="SUPFAM" id="SSF53850">
    <property type="entry name" value="Periplasmic binding protein-like II"/>
    <property type="match status" value="1"/>
</dbReference>
<name>A0ABQ1HW72_9ALTE</name>
<keyword evidence="2" id="KW-1185">Reference proteome</keyword>
<dbReference type="RefSeq" id="WP_055731437.1">
    <property type="nucleotide sequence ID" value="NZ_BMDY01000002.1"/>
</dbReference>
<reference evidence="2" key="1">
    <citation type="journal article" date="2019" name="Int. J. Syst. Evol. Microbiol.">
        <title>The Global Catalogue of Microorganisms (GCM) 10K type strain sequencing project: providing services to taxonomists for standard genome sequencing and annotation.</title>
        <authorList>
            <consortium name="The Broad Institute Genomics Platform"/>
            <consortium name="The Broad Institute Genome Sequencing Center for Infectious Disease"/>
            <person name="Wu L."/>
            <person name="Ma J."/>
        </authorList>
    </citation>
    <scope>NUCLEOTIDE SEQUENCE [LARGE SCALE GENOMIC DNA]</scope>
    <source>
        <strain evidence="2">CGMCC 1.10131</strain>
    </source>
</reference>
<comment type="caution">
    <text evidence="1">The sequence shown here is derived from an EMBL/GenBank/DDBJ whole genome shotgun (WGS) entry which is preliminary data.</text>
</comment>
<organism evidence="1 2">
    <name type="scientific">Agarivorans gilvus</name>
    <dbReference type="NCBI Taxonomy" id="680279"/>
    <lineage>
        <taxon>Bacteria</taxon>
        <taxon>Pseudomonadati</taxon>
        <taxon>Pseudomonadota</taxon>
        <taxon>Gammaproteobacteria</taxon>
        <taxon>Alteromonadales</taxon>
        <taxon>Alteromonadaceae</taxon>
        <taxon>Agarivorans</taxon>
    </lineage>
</organism>
<sequence length="232" mass="26522">MKNKFWLISILICYWALIHEAVAQENEQFPVLAIEYPPFTTEEHPDGGLLMAELTAKTAPYALLPKPIFMPLVRVQRTLQEGDWCASFAPPLGFENYPSVATSLERLTFHLYRVKQKAPFQWQTFSELKGREVALIRSMEGTIVTQELLQSGIRPIYVNSLAQALKMAAKMRVDYALADEYSYQYYQQQGVLGGRFLEASEQTIYEFESRLWLNPECSYSSQIQAIFSSAAP</sequence>
<dbReference type="Gene3D" id="3.40.190.10">
    <property type="entry name" value="Periplasmic binding protein-like II"/>
    <property type="match status" value="1"/>
</dbReference>
<protein>
    <recommendedName>
        <fullName evidence="3">Solute-binding protein family 3/N-terminal domain-containing protein</fullName>
    </recommendedName>
</protein>
<gene>
    <name evidence="1" type="ORF">GCM10007414_04080</name>
</gene>
<evidence type="ECO:0000313" key="2">
    <source>
        <dbReference type="Proteomes" id="UP000651977"/>
    </source>
</evidence>
<accession>A0ABQ1HW72</accession>
<evidence type="ECO:0000313" key="1">
    <source>
        <dbReference type="EMBL" id="GGA94547.1"/>
    </source>
</evidence>
<proteinExistence type="predicted"/>
<dbReference type="EMBL" id="BMDY01000002">
    <property type="protein sequence ID" value="GGA94547.1"/>
    <property type="molecule type" value="Genomic_DNA"/>
</dbReference>
<evidence type="ECO:0008006" key="3">
    <source>
        <dbReference type="Google" id="ProtNLM"/>
    </source>
</evidence>